<evidence type="ECO:0000256" key="7">
    <source>
        <dbReference type="ARBA" id="ARBA00023136"/>
    </source>
</evidence>
<dbReference type="NCBIfam" id="TIGR01403">
    <property type="entry name" value="fliQ_rel_III"/>
    <property type="match status" value="1"/>
</dbReference>
<dbReference type="PRINTS" id="PR00952">
    <property type="entry name" value="TYPE3IMQPROT"/>
</dbReference>
<evidence type="ECO:0000256" key="5">
    <source>
        <dbReference type="ARBA" id="ARBA00022989"/>
    </source>
</evidence>
<gene>
    <name evidence="9" type="ORF">EV684_101349</name>
</gene>
<protein>
    <submittedName>
        <fullName evidence="9">Type III secretion protein S</fullName>
    </submittedName>
</protein>
<dbReference type="Pfam" id="PF01313">
    <property type="entry name" value="Bac_export_3"/>
    <property type="match status" value="1"/>
</dbReference>
<keyword evidence="6" id="KW-0843">Virulence</keyword>
<dbReference type="PANTHER" id="PTHR34040">
    <property type="entry name" value="FLAGELLAR BIOSYNTHETIC PROTEIN FLIQ"/>
    <property type="match status" value="1"/>
</dbReference>
<dbReference type="EMBL" id="SLXD01000001">
    <property type="protein sequence ID" value="TCP05477.1"/>
    <property type="molecule type" value="Genomic_DNA"/>
</dbReference>
<keyword evidence="7 8" id="KW-0472">Membrane</keyword>
<dbReference type="InterPro" id="IPR006306">
    <property type="entry name" value="T3SS_HrpO"/>
</dbReference>
<evidence type="ECO:0000256" key="2">
    <source>
        <dbReference type="ARBA" id="ARBA00006156"/>
    </source>
</evidence>
<dbReference type="PANTHER" id="PTHR34040:SF7">
    <property type="entry name" value="SURFACE PRESENTATION OF ANTIGENS PROTEIN SPAQ"/>
    <property type="match status" value="1"/>
</dbReference>
<feature type="transmembrane region" description="Helical" evidence="8">
    <location>
        <begin position="56"/>
        <end position="76"/>
    </location>
</feature>
<keyword evidence="4 8" id="KW-0812">Transmembrane</keyword>
<evidence type="ECO:0000313" key="10">
    <source>
        <dbReference type="Proteomes" id="UP000295106"/>
    </source>
</evidence>
<accession>A0A4R2MKC9</accession>
<dbReference type="InterPro" id="IPR002191">
    <property type="entry name" value="Bac_export_3"/>
</dbReference>
<dbReference type="OrthoDB" id="9806440at2"/>
<evidence type="ECO:0000256" key="8">
    <source>
        <dbReference type="SAM" id="Phobius"/>
    </source>
</evidence>
<dbReference type="GeneID" id="99687078"/>
<name>A0A4R2MKC9_RUBGE</name>
<dbReference type="AlphaFoldDB" id="A0A4R2MKC9"/>
<organism evidence="9 10">
    <name type="scientific">Rubrivivax gelatinosus</name>
    <name type="common">Rhodocyclus gelatinosus</name>
    <name type="synonym">Rhodopseudomonas gelatinosa</name>
    <dbReference type="NCBI Taxonomy" id="28068"/>
    <lineage>
        <taxon>Bacteria</taxon>
        <taxon>Pseudomonadati</taxon>
        <taxon>Pseudomonadota</taxon>
        <taxon>Betaproteobacteria</taxon>
        <taxon>Burkholderiales</taxon>
        <taxon>Sphaerotilaceae</taxon>
        <taxon>Rubrivivax</taxon>
    </lineage>
</organism>
<dbReference type="RefSeq" id="WP_132644475.1">
    <property type="nucleotide sequence ID" value="NZ_CP181386.1"/>
</dbReference>
<evidence type="ECO:0000313" key="9">
    <source>
        <dbReference type="EMBL" id="TCP05477.1"/>
    </source>
</evidence>
<evidence type="ECO:0000256" key="3">
    <source>
        <dbReference type="ARBA" id="ARBA00022475"/>
    </source>
</evidence>
<dbReference type="GO" id="GO:0005886">
    <property type="term" value="C:plasma membrane"/>
    <property type="evidence" value="ECO:0007669"/>
    <property type="project" value="UniProtKB-SubCell"/>
</dbReference>
<comment type="caution">
    <text evidence="9">The sequence shown here is derived from an EMBL/GenBank/DDBJ whole genome shotgun (WGS) entry which is preliminary data.</text>
</comment>
<evidence type="ECO:0000256" key="6">
    <source>
        <dbReference type="ARBA" id="ARBA00023026"/>
    </source>
</evidence>
<sequence length="91" mass="9754">MSGSEAMQLTLQALWLVLLLSAPPVLVAAVVGLLIAIVQAATQIQEQTFQYAAKLFAIVLTIFVTAALLGGTLYAFSDRLFSDFPEIVSRP</sequence>
<proteinExistence type="inferred from homology"/>
<comment type="subcellular location">
    <subcellularLocation>
        <location evidence="1">Cell membrane</location>
        <topology evidence="1">Multi-pass membrane protein</topology>
    </subcellularLocation>
</comment>
<dbReference type="GO" id="GO:0009306">
    <property type="term" value="P:protein secretion"/>
    <property type="evidence" value="ECO:0007669"/>
    <property type="project" value="InterPro"/>
</dbReference>
<dbReference type="PIRSF" id="PIRSF004669">
    <property type="entry name" value="FliQ"/>
    <property type="match status" value="1"/>
</dbReference>
<comment type="similarity">
    <text evidence="2">Belongs to the FliQ/MopD/SpaQ family.</text>
</comment>
<keyword evidence="3" id="KW-1003">Cell membrane</keyword>
<dbReference type="Proteomes" id="UP000295106">
    <property type="component" value="Unassembled WGS sequence"/>
</dbReference>
<keyword evidence="5 8" id="KW-1133">Transmembrane helix</keyword>
<evidence type="ECO:0000256" key="4">
    <source>
        <dbReference type="ARBA" id="ARBA00022692"/>
    </source>
</evidence>
<evidence type="ECO:0000256" key="1">
    <source>
        <dbReference type="ARBA" id="ARBA00004651"/>
    </source>
</evidence>
<reference evidence="9 10" key="1">
    <citation type="submission" date="2019-03" db="EMBL/GenBank/DDBJ databases">
        <title>Genomic Encyclopedia of Type Strains, Phase IV (KMG-IV): sequencing the most valuable type-strain genomes for metagenomic binning, comparative biology and taxonomic classification.</title>
        <authorList>
            <person name="Goeker M."/>
        </authorList>
    </citation>
    <scope>NUCLEOTIDE SEQUENCE [LARGE SCALE GENOMIC DNA]</scope>
    <source>
        <strain evidence="9 10">DSM 1709</strain>
    </source>
</reference>